<name>A0AA40K9M4_9PEZI</name>
<proteinExistence type="inferred from homology"/>
<dbReference type="Gene3D" id="2.30.30.1020">
    <property type="entry name" value="CCR4-NOT complex subunit 2/3/5, C-terminal domain"/>
    <property type="match status" value="1"/>
</dbReference>
<dbReference type="GO" id="GO:0006355">
    <property type="term" value="P:regulation of DNA-templated transcription"/>
    <property type="evidence" value="ECO:0007669"/>
    <property type="project" value="InterPro"/>
</dbReference>
<comment type="similarity">
    <text evidence="1">Belongs to the CNOT2/3/5 family.</text>
</comment>
<dbReference type="AlphaFoldDB" id="A0AA40K9M4"/>
<accession>A0AA40K9M4</accession>
<evidence type="ECO:0000313" key="6">
    <source>
        <dbReference type="EMBL" id="KAK0751138.1"/>
    </source>
</evidence>
<sequence>MMNRSGTGPLRGMQGGFGGQQQPPSSGRAVSNRIPNGKMAASQAGNGAGWSSYHGMQGMGGANSVTQGSARLGGNATFAQSVSGSQSQASLDPSEFPQLTNSSQLGTPGQANMWSGAGSRNLPGGASRGSGTPLPQQEQQDGYFGGALGQATGAQSSQAQSSADEFPPLSNRTNGEMVNQDRMGFGGQGTAPPLSNARTGGNGLLNALSANTRAAEGRGPSAIQRPHDLRSPVGEEEPRKPPGYREDSLASHASSVGDGPSSSRNPLGAIGAVGNDTAMGKQKEEDKGRAVEVQDPLEGMSAADRFGLKGLRLLMNNCADYNALTVGIDATNLGFNLSAPDTISDKIYSLYNHEPPRPAVESFHIPDCYSVTNVEPIEKKMQSFNEETLMWIFYSCPGDRKQQMAAMELTNRNWRWHKKLQIWLTKDEMMVPQALSQTHERGYYVVWDTASWHKERRELTLQYTDLETNPAGAQVAGVPA</sequence>
<reference evidence="6" key="1">
    <citation type="submission" date="2023-06" db="EMBL/GenBank/DDBJ databases">
        <title>Genome-scale phylogeny and comparative genomics of the fungal order Sordariales.</title>
        <authorList>
            <consortium name="Lawrence Berkeley National Laboratory"/>
            <person name="Hensen N."/>
            <person name="Bonometti L."/>
            <person name="Westerberg I."/>
            <person name="Brannstrom I.O."/>
            <person name="Guillou S."/>
            <person name="Cros-Aarteil S."/>
            <person name="Calhoun S."/>
            <person name="Haridas S."/>
            <person name="Kuo A."/>
            <person name="Mondo S."/>
            <person name="Pangilinan J."/>
            <person name="Riley R."/>
            <person name="LaButti K."/>
            <person name="Andreopoulos B."/>
            <person name="Lipzen A."/>
            <person name="Chen C."/>
            <person name="Yanf M."/>
            <person name="Daum C."/>
            <person name="Ng V."/>
            <person name="Clum A."/>
            <person name="Steindorff A."/>
            <person name="Ohm R."/>
            <person name="Martin F."/>
            <person name="Silar P."/>
            <person name="Natvig D."/>
            <person name="Lalanne C."/>
            <person name="Gautier V."/>
            <person name="Ament-velasquez S.L."/>
            <person name="Kruys A."/>
            <person name="Hutchinson M.I."/>
            <person name="Powell A.J."/>
            <person name="Barry K."/>
            <person name="Miller A.N."/>
            <person name="Grigoriev I.V."/>
            <person name="Debuchy R."/>
            <person name="Gladieux P."/>
            <person name="Thoren M.H."/>
            <person name="Johannesson H."/>
        </authorList>
    </citation>
    <scope>NUCLEOTIDE SEQUENCE</scope>
    <source>
        <strain evidence="6">SMH3187-1</strain>
    </source>
</reference>
<evidence type="ECO:0000256" key="2">
    <source>
        <dbReference type="ARBA" id="ARBA00023015"/>
    </source>
</evidence>
<dbReference type="Pfam" id="PF04153">
    <property type="entry name" value="NOT2_3_5_C"/>
    <property type="match status" value="1"/>
</dbReference>
<feature type="compositionally biased region" description="Polar residues" evidence="4">
    <location>
        <begin position="129"/>
        <end position="140"/>
    </location>
</feature>
<feature type="domain" description="NOT2/NOT3/NOT5 C-terminal" evidence="5">
    <location>
        <begin position="349"/>
        <end position="466"/>
    </location>
</feature>
<comment type="caution">
    <text evidence="6">The sequence shown here is derived from an EMBL/GenBank/DDBJ whole genome shotgun (WGS) entry which is preliminary data.</text>
</comment>
<keyword evidence="2" id="KW-0805">Transcription regulation</keyword>
<dbReference type="InterPro" id="IPR007282">
    <property type="entry name" value="NOT2/3/5_C"/>
</dbReference>
<dbReference type="Proteomes" id="UP001172155">
    <property type="component" value="Unassembled WGS sequence"/>
</dbReference>
<evidence type="ECO:0000256" key="4">
    <source>
        <dbReference type="SAM" id="MobiDB-lite"/>
    </source>
</evidence>
<protein>
    <recommendedName>
        <fullName evidence="5">NOT2/NOT3/NOT5 C-terminal domain-containing protein</fullName>
    </recommendedName>
</protein>
<dbReference type="GO" id="GO:0000289">
    <property type="term" value="P:nuclear-transcribed mRNA poly(A) tail shortening"/>
    <property type="evidence" value="ECO:0007669"/>
    <property type="project" value="UniProtKB-ARBA"/>
</dbReference>
<evidence type="ECO:0000313" key="7">
    <source>
        <dbReference type="Proteomes" id="UP001172155"/>
    </source>
</evidence>
<feature type="region of interest" description="Disordered" evidence="4">
    <location>
        <begin position="1"/>
        <end position="291"/>
    </location>
</feature>
<evidence type="ECO:0000256" key="3">
    <source>
        <dbReference type="ARBA" id="ARBA00023163"/>
    </source>
</evidence>
<dbReference type="GO" id="GO:0030015">
    <property type="term" value="C:CCR4-NOT core complex"/>
    <property type="evidence" value="ECO:0007669"/>
    <property type="project" value="InterPro"/>
</dbReference>
<dbReference type="PANTHER" id="PTHR23326">
    <property type="entry name" value="CCR4 NOT-RELATED"/>
    <property type="match status" value="1"/>
</dbReference>
<feature type="compositionally biased region" description="Basic and acidic residues" evidence="4">
    <location>
        <begin position="236"/>
        <end position="249"/>
    </location>
</feature>
<feature type="compositionally biased region" description="Low complexity" evidence="4">
    <location>
        <begin position="149"/>
        <end position="163"/>
    </location>
</feature>
<dbReference type="EMBL" id="JAUKUD010000002">
    <property type="protein sequence ID" value="KAK0751138.1"/>
    <property type="molecule type" value="Genomic_DNA"/>
</dbReference>
<dbReference type="InterPro" id="IPR038635">
    <property type="entry name" value="CCR4-NOT_su2/3/5_C_sf"/>
</dbReference>
<evidence type="ECO:0000259" key="5">
    <source>
        <dbReference type="Pfam" id="PF04153"/>
    </source>
</evidence>
<feature type="compositionally biased region" description="Low complexity" evidence="4">
    <location>
        <begin position="79"/>
        <end position="90"/>
    </location>
</feature>
<gene>
    <name evidence="6" type="ORF">B0T18DRAFT_401848</name>
</gene>
<organism evidence="6 7">
    <name type="scientific">Schizothecium vesticola</name>
    <dbReference type="NCBI Taxonomy" id="314040"/>
    <lineage>
        <taxon>Eukaryota</taxon>
        <taxon>Fungi</taxon>
        <taxon>Dikarya</taxon>
        <taxon>Ascomycota</taxon>
        <taxon>Pezizomycotina</taxon>
        <taxon>Sordariomycetes</taxon>
        <taxon>Sordariomycetidae</taxon>
        <taxon>Sordariales</taxon>
        <taxon>Schizotheciaceae</taxon>
        <taxon>Schizothecium</taxon>
    </lineage>
</organism>
<dbReference type="InterPro" id="IPR040168">
    <property type="entry name" value="Not2/3/5"/>
</dbReference>
<feature type="compositionally biased region" description="Polar residues" evidence="4">
    <location>
        <begin position="97"/>
        <end position="113"/>
    </location>
</feature>
<feature type="compositionally biased region" description="Basic and acidic residues" evidence="4">
    <location>
        <begin position="281"/>
        <end position="291"/>
    </location>
</feature>
<evidence type="ECO:0000256" key="1">
    <source>
        <dbReference type="ARBA" id="ARBA00007682"/>
    </source>
</evidence>
<keyword evidence="7" id="KW-1185">Reference proteome</keyword>
<keyword evidence="3" id="KW-0804">Transcription</keyword>